<reference evidence="2" key="1">
    <citation type="submission" date="2018-06" db="EMBL/GenBank/DDBJ databases">
        <authorList>
            <person name="Zhirakovskaya E."/>
        </authorList>
    </citation>
    <scope>NUCLEOTIDE SEQUENCE</scope>
</reference>
<evidence type="ECO:0000313" key="2">
    <source>
        <dbReference type="EMBL" id="VAX17892.1"/>
    </source>
</evidence>
<proteinExistence type="predicted"/>
<dbReference type="EMBL" id="UOGC01000062">
    <property type="protein sequence ID" value="VAX17892.1"/>
    <property type="molecule type" value="Genomic_DNA"/>
</dbReference>
<sequence>MTDSFSSNLRILLERFPNLARTVAEAQDDDVTITPAKSGALSGKTTEVWLSSRYDPVKEAQSFVKGQNIRMGSSVLLYGIGLGYHLRLLLDAIGPNGHLVAAEANPSILKAALKVMGNQTVLEDKRLTMVSGHDENEFLGRWSSAMNTLDHNKTKVVIHTPSLQSLPADFQKVKNAIELIRMERRFPLIMGGAEKENFSRNLKKVLVSRGIARLKGAMAGGMAIIVGAGPSLDRDIIYLALSKKMTVIASDTSLPVLLSAGITPDFVISADPKPDSLSHFELAKSYNLPLIAMPTSNANIIERWTGPLFFGFREPGRFPAPAKEWAQKMGVFESGGSVSCLAMELSIAMGAKAVTLIGQDFGYPAERAYSTGCAPQIIGATLPNDDEVLEGVDYFGRKIKTSVNLYSYRRTFEELVAKSATKTFTLSACGLSLEGVEAIPSLAQLAFKTAKGDFASAFKPAEAEPENHVEEAFRNWITS</sequence>
<dbReference type="Gene3D" id="3.40.50.150">
    <property type="entry name" value="Vaccinia Virus protein VP39"/>
    <property type="match status" value="1"/>
</dbReference>
<name>A0A3B1BPF8_9ZZZZ</name>
<accession>A0A3B1BPF8</accession>
<dbReference type="InterPro" id="IPR002826">
    <property type="entry name" value="MptE-like"/>
</dbReference>
<evidence type="ECO:0000259" key="1">
    <source>
        <dbReference type="Pfam" id="PF01973"/>
    </source>
</evidence>
<dbReference type="SUPFAM" id="SSF53335">
    <property type="entry name" value="S-adenosyl-L-methionine-dependent methyltransferases"/>
    <property type="match status" value="1"/>
</dbReference>
<dbReference type="InterPro" id="IPR029063">
    <property type="entry name" value="SAM-dependent_MTases_sf"/>
</dbReference>
<organism evidence="2">
    <name type="scientific">hydrothermal vent metagenome</name>
    <dbReference type="NCBI Taxonomy" id="652676"/>
    <lineage>
        <taxon>unclassified sequences</taxon>
        <taxon>metagenomes</taxon>
        <taxon>ecological metagenomes</taxon>
    </lineage>
</organism>
<feature type="domain" description="6-hydroxymethylpterin diphosphokinase MptE-like" evidence="1">
    <location>
        <begin position="196"/>
        <end position="364"/>
    </location>
</feature>
<gene>
    <name evidence="2" type="ORF">MNBD_NITROSPINAE01-1076</name>
</gene>
<dbReference type="Pfam" id="PF01973">
    <property type="entry name" value="MptE-like"/>
    <property type="match status" value="1"/>
</dbReference>
<dbReference type="PANTHER" id="PTHR41786:SF1">
    <property type="entry name" value="6-HYDROXYMETHYLPTERIN DIPHOSPHOKINASE MPTE-LIKE DOMAIN-CONTAINING PROTEIN"/>
    <property type="match status" value="1"/>
</dbReference>
<dbReference type="AlphaFoldDB" id="A0A3B1BPF8"/>
<protein>
    <submittedName>
        <fullName evidence="2">Motility accessory factor</fullName>
    </submittedName>
</protein>
<dbReference type="PANTHER" id="PTHR41786">
    <property type="entry name" value="MOTILITY ACCESSORY FACTOR MAF"/>
    <property type="match status" value="1"/>
</dbReference>